<proteinExistence type="predicted"/>
<accession>A0A942DXW1</accession>
<organism evidence="1 2">
    <name type="scientific">Pseudaminobacter soli</name>
    <name type="common">ex Zhang et al. 2022</name>
    <dbReference type="NCBI Taxonomy" id="2831468"/>
    <lineage>
        <taxon>Bacteria</taxon>
        <taxon>Pseudomonadati</taxon>
        <taxon>Pseudomonadota</taxon>
        <taxon>Alphaproteobacteria</taxon>
        <taxon>Hyphomicrobiales</taxon>
        <taxon>Phyllobacteriaceae</taxon>
        <taxon>Pseudaminobacter</taxon>
    </lineage>
</organism>
<dbReference type="RefSeq" id="WP_188252961.1">
    <property type="nucleotide sequence ID" value="NZ_JABVCF010000001.1"/>
</dbReference>
<dbReference type="EMBL" id="JAGWCR010000001">
    <property type="protein sequence ID" value="MBS3647423.1"/>
    <property type="molecule type" value="Genomic_DNA"/>
</dbReference>
<protein>
    <submittedName>
        <fullName evidence="1">Uncharacterized protein</fullName>
    </submittedName>
</protein>
<reference evidence="1" key="1">
    <citation type="submission" date="2021-04" db="EMBL/GenBank/DDBJ databases">
        <title>Pseudaminobacter soli sp. nov., isolated from paddy soil contaminated by heavy metals.</title>
        <authorList>
            <person name="Zhang K."/>
        </authorList>
    </citation>
    <scope>NUCLEOTIDE SEQUENCE</scope>
    <source>
        <strain evidence="1">19-2017</strain>
    </source>
</reference>
<dbReference type="AlphaFoldDB" id="A0A942DXW1"/>
<evidence type="ECO:0000313" key="2">
    <source>
        <dbReference type="Proteomes" id="UP000680348"/>
    </source>
</evidence>
<name>A0A942DXW1_9HYPH</name>
<sequence length="101" mass="11774">MHLIDVFLPLDRGDGSEVRPEEIEDLVHDFTHRFGGATAFTRAPAEGLWHTGETVARDRIVIIEVMVEELDETWWAELRKRLEDEFIQEKVLIRATECRTL</sequence>
<keyword evidence="2" id="KW-1185">Reference proteome</keyword>
<comment type="caution">
    <text evidence="1">The sequence shown here is derived from an EMBL/GenBank/DDBJ whole genome shotgun (WGS) entry which is preliminary data.</text>
</comment>
<evidence type="ECO:0000313" key="1">
    <source>
        <dbReference type="EMBL" id="MBS3647423.1"/>
    </source>
</evidence>
<gene>
    <name evidence="1" type="ORF">KEU06_02140</name>
</gene>
<dbReference type="Proteomes" id="UP000680348">
    <property type="component" value="Unassembled WGS sequence"/>
</dbReference>